<dbReference type="InterPro" id="IPR011333">
    <property type="entry name" value="SKP1/BTB/POZ_sf"/>
</dbReference>
<evidence type="ECO:0000313" key="4">
    <source>
        <dbReference type="Proteomes" id="UP000623467"/>
    </source>
</evidence>
<protein>
    <submittedName>
        <fullName evidence="3">BTB domain-containing protein</fullName>
    </submittedName>
</protein>
<evidence type="ECO:0000259" key="2">
    <source>
        <dbReference type="PROSITE" id="PS50097"/>
    </source>
</evidence>
<dbReference type="Pfam" id="PF00651">
    <property type="entry name" value="BTB"/>
    <property type="match status" value="1"/>
</dbReference>
<dbReference type="CDD" id="cd18186">
    <property type="entry name" value="BTB_POZ_ZBTB_KLHL-like"/>
    <property type="match status" value="1"/>
</dbReference>
<dbReference type="AlphaFoldDB" id="A0A8H7DGE1"/>
<dbReference type="Proteomes" id="UP000623467">
    <property type="component" value="Unassembled WGS sequence"/>
</dbReference>
<comment type="caution">
    <text evidence="3">The sequence shown here is derived from an EMBL/GenBank/DDBJ whole genome shotgun (WGS) entry which is preliminary data.</text>
</comment>
<evidence type="ECO:0000256" key="1">
    <source>
        <dbReference type="SAM" id="MobiDB-lite"/>
    </source>
</evidence>
<name>A0A8H7DGE1_9AGAR</name>
<dbReference type="SUPFAM" id="SSF54695">
    <property type="entry name" value="POZ domain"/>
    <property type="match status" value="1"/>
</dbReference>
<proteinExistence type="predicted"/>
<reference evidence="3" key="1">
    <citation type="submission" date="2020-05" db="EMBL/GenBank/DDBJ databases">
        <title>Mycena genomes resolve the evolution of fungal bioluminescence.</title>
        <authorList>
            <person name="Tsai I.J."/>
        </authorList>
    </citation>
    <scope>NUCLEOTIDE SEQUENCE</scope>
    <source>
        <strain evidence="3">160909Yilan</strain>
    </source>
</reference>
<dbReference type="EMBL" id="JACAZH010000004">
    <property type="protein sequence ID" value="KAF7370421.1"/>
    <property type="molecule type" value="Genomic_DNA"/>
</dbReference>
<sequence>MFSESPPAKRQRTESEDGSITRSQMWISDGNVVLQASQMQFRVHWSVLARNSSVFRDMQGLPQPPDEPTIDGCPVVHLSDDPNDIGHLLEVLYTPTFLHREKLKLPVIGALIRLGCKYDFKDLFDAAVARIMVECPTTLEDYDLVSDSFKNIEHYIGLDFDLISLASENILAALPSAYYGAVTGFSLAGLFDGIQRDDGTVAHLGGLDLRRCVVAREKLLVKQFEPGYTLGWAQKWDFDGCENSAQCRTSRETVLRENLECADIEALTRPFMVMFHEYCAPCARHVKACIAAGRRKIWEELPDFFDLPPWSELENDM</sequence>
<accession>A0A8H7DGE1</accession>
<gene>
    <name evidence="3" type="ORF">MSAN_00673800</name>
</gene>
<feature type="region of interest" description="Disordered" evidence="1">
    <location>
        <begin position="1"/>
        <end position="20"/>
    </location>
</feature>
<dbReference type="InterPro" id="IPR000210">
    <property type="entry name" value="BTB/POZ_dom"/>
</dbReference>
<dbReference type="PROSITE" id="PS50097">
    <property type="entry name" value="BTB"/>
    <property type="match status" value="1"/>
</dbReference>
<dbReference type="OrthoDB" id="2799068at2759"/>
<evidence type="ECO:0000313" key="3">
    <source>
        <dbReference type="EMBL" id="KAF7370421.1"/>
    </source>
</evidence>
<feature type="domain" description="BTB" evidence="2">
    <location>
        <begin position="30"/>
        <end position="94"/>
    </location>
</feature>
<dbReference type="Gene3D" id="3.30.710.10">
    <property type="entry name" value="Potassium Channel Kv1.1, Chain A"/>
    <property type="match status" value="1"/>
</dbReference>
<keyword evidence="4" id="KW-1185">Reference proteome</keyword>
<dbReference type="SMART" id="SM00225">
    <property type="entry name" value="BTB"/>
    <property type="match status" value="1"/>
</dbReference>
<organism evidence="3 4">
    <name type="scientific">Mycena sanguinolenta</name>
    <dbReference type="NCBI Taxonomy" id="230812"/>
    <lineage>
        <taxon>Eukaryota</taxon>
        <taxon>Fungi</taxon>
        <taxon>Dikarya</taxon>
        <taxon>Basidiomycota</taxon>
        <taxon>Agaricomycotina</taxon>
        <taxon>Agaricomycetes</taxon>
        <taxon>Agaricomycetidae</taxon>
        <taxon>Agaricales</taxon>
        <taxon>Marasmiineae</taxon>
        <taxon>Mycenaceae</taxon>
        <taxon>Mycena</taxon>
    </lineage>
</organism>